<dbReference type="Proteomes" id="UP000016930">
    <property type="component" value="Unassembled WGS sequence"/>
</dbReference>
<dbReference type="EMBL" id="KB445796">
    <property type="protein sequence ID" value="EMD37405.1"/>
    <property type="molecule type" value="Genomic_DNA"/>
</dbReference>
<evidence type="ECO:0000313" key="2">
    <source>
        <dbReference type="Proteomes" id="UP000016930"/>
    </source>
</evidence>
<reference evidence="1 2" key="1">
    <citation type="journal article" date="2012" name="Proc. Natl. Acad. Sci. U.S.A.">
        <title>Comparative genomics of Ceriporiopsis subvermispora and Phanerochaete chrysosporium provide insight into selective ligninolysis.</title>
        <authorList>
            <person name="Fernandez-Fueyo E."/>
            <person name="Ruiz-Duenas F.J."/>
            <person name="Ferreira P."/>
            <person name="Floudas D."/>
            <person name="Hibbett D.S."/>
            <person name="Canessa P."/>
            <person name="Larrondo L.F."/>
            <person name="James T.Y."/>
            <person name="Seelenfreund D."/>
            <person name="Lobos S."/>
            <person name="Polanco R."/>
            <person name="Tello M."/>
            <person name="Honda Y."/>
            <person name="Watanabe T."/>
            <person name="Watanabe T."/>
            <person name="Ryu J.S."/>
            <person name="Kubicek C.P."/>
            <person name="Schmoll M."/>
            <person name="Gaskell J."/>
            <person name="Hammel K.E."/>
            <person name="St John F.J."/>
            <person name="Vanden Wymelenberg A."/>
            <person name="Sabat G."/>
            <person name="Splinter BonDurant S."/>
            <person name="Syed K."/>
            <person name="Yadav J.S."/>
            <person name="Doddapaneni H."/>
            <person name="Subramanian V."/>
            <person name="Lavin J.L."/>
            <person name="Oguiza J.A."/>
            <person name="Perez G."/>
            <person name="Pisabarro A.G."/>
            <person name="Ramirez L."/>
            <person name="Santoyo F."/>
            <person name="Master E."/>
            <person name="Coutinho P.M."/>
            <person name="Henrissat B."/>
            <person name="Lombard V."/>
            <person name="Magnuson J.K."/>
            <person name="Kuees U."/>
            <person name="Hori C."/>
            <person name="Igarashi K."/>
            <person name="Samejima M."/>
            <person name="Held B.W."/>
            <person name="Barry K.W."/>
            <person name="LaButti K.M."/>
            <person name="Lapidus A."/>
            <person name="Lindquist E.A."/>
            <person name="Lucas S.M."/>
            <person name="Riley R."/>
            <person name="Salamov A.A."/>
            <person name="Hoffmeister D."/>
            <person name="Schwenk D."/>
            <person name="Hadar Y."/>
            <person name="Yarden O."/>
            <person name="de Vries R.P."/>
            <person name="Wiebenga A."/>
            <person name="Stenlid J."/>
            <person name="Eastwood D."/>
            <person name="Grigoriev I.V."/>
            <person name="Berka R.M."/>
            <person name="Blanchette R.A."/>
            <person name="Kersten P."/>
            <person name="Martinez A.T."/>
            <person name="Vicuna R."/>
            <person name="Cullen D."/>
        </authorList>
    </citation>
    <scope>NUCLEOTIDE SEQUENCE [LARGE SCALE GENOMIC DNA]</scope>
    <source>
        <strain evidence="1 2">B</strain>
    </source>
</reference>
<keyword evidence="2" id="KW-1185">Reference proteome</keyword>
<dbReference type="HOGENOM" id="CLU_3032184_0_0_1"/>
<accession>M2QZ36</accession>
<name>M2QZ36_CERS8</name>
<evidence type="ECO:0000313" key="1">
    <source>
        <dbReference type="EMBL" id="EMD37405.1"/>
    </source>
</evidence>
<gene>
    <name evidence="1" type="ORF">CERSUDRAFT_105423</name>
</gene>
<proteinExistence type="predicted"/>
<protein>
    <submittedName>
        <fullName evidence="1">Uncharacterized protein</fullName>
    </submittedName>
</protein>
<dbReference type="AlphaFoldDB" id="M2QZ36"/>
<sequence length="55" mass="6154">MWGGADQPPDLDACERRNIRTQMEWNSRGKATHPCWKAEADHGASMTQAAEINGR</sequence>
<organism evidence="1 2">
    <name type="scientific">Ceriporiopsis subvermispora (strain B)</name>
    <name type="common">White-rot fungus</name>
    <name type="synonym">Gelatoporia subvermispora</name>
    <dbReference type="NCBI Taxonomy" id="914234"/>
    <lineage>
        <taxon>Eukaryota</taxon>
        <taxon>Fungi</taxon>
        <taxon>Dikarya</taxon>
        <taxon>Basidiomycota</taxon>
        <taxon>Agaricomycotina</taxon>
        <taxon>Agaricomycetes</taxon>
        <taxon>Polyporales</taxon>
        <taxon>Gelatoporiaceae</taxon>
        <taxon>Gelatoporia</taxon>
    </lineage>
</organism>